<name>A0ABW5QZS4_9BACL</name>
<dbReference type="PANTHER" id="PTHR30349:SF41">
    <property type="entry name" value="INTEGRASE_RECOMBINASE PROTEIN MJ0367-RELATED"/>
    <property type="match status" value="1"/>
</dbReference>
<dbReference type="PANTHER" id="PTHR30349">
    <property type="entry name" value="PHAGE INTEGRASE-RELATED"/>
    <property type="match status" value="1"/>
</dbReference>
<evidence type="ECO:0000256" key="5">
    <source>
        <dbReference type="PROSITE-ProRule" id="PRU01248"/>
    </source>
</evidence>
<feature type="domain" description="Tyr recombinase" evidence="6">
    <location>
        <begin position="127"/>
        <end position="309"/>
    </location>
</feature>
<dbReference type="RefSeq" id="WP_379274569.1">
    <property type="nucleotide sequence ID" value="NZ_JBHUGT010000029.1"/>
</dbReference>
<sequence length="321" mass="37339">MTRRKNSIPVNFTLNEGDTPASNIHLAINSFLKTCRAKNLADHTMKYHANASKIIIRMMTYHGLKRTDEITKDHVIDFVNYRQECGIRPASINQNLRSWRVFGTHMVEIGVHETNQFNLEPLKVERLFIKTFSDDQLAVLLDTPRKNEFVGFRDYVLMLLFIETGIRLNEALMIKISDIDWRRGTIKVYGKGRKERAVPFQATLEKHLQNYVRLRGKLDHDFLFVSIDNKPLKARSVQDNLRKYGRLSRIRDVNATPHVFRYTFARLYIQNGGDPFSLKNLLGHTTIAMVNHYVDMWGTDTAEKHAKYSPLEGLKYKGDLR</sequence>
<dbReference type="InterPro" id="IPR002104">
    <property type="entry name" value="Integrase_catalytic"/>
</dbReference>
<dbReference type="InterPro" id="IPR013762">
    <property type="entry name" value="Integrase-like_cat_sf"/>
</dbReference>
<dbReference type="InterPro" id="IPR004107">
    <property type="entry name" value="Integrase_SAM-like_N"/>
</dbReference>
<reference evidence="9" key="1">
    <citation type="journal article" date="2019" name="Int. J. Syst. Evol. Microbiol.">
        <title>The Global Catalogue of Microorganisms (GCM) 10K type strain sequencing project: providing services to taxonomists for standard genome sequencing and annotation.</title>
        <authorList>
            <consortium name="The Broad Institute Genomics Platform"/>
            <consortium name="The Broad Institute Genome Sequencing Center for Infectious Disease"/>
            <person name="Wu L."/>
            <person name="Ma J."/>
        </authorList>
    </citation>
    <scope>NUCLEOTIDE SEQUENCE [LARGE SCALE GENOMIC DNA]</scope>
    <source>
        <strain evidence="9">TISTR 1827</strain>
    </source>
</reference>
<evidence type="ECO:0000256" key="2">
    <source>
        <dbReference type="ARBA" id="ARBA00022908"/>
    </source>
</evidence>
<dbReference type="InterPro" id="IPR050090">
    <property type="entry name" value="Tyrosine_recombinase_XerCD"/>
</dbReference>
<dbReference type="CDD" id="cd00397">
    <property type="entry name" value="DNA_BRE_C"/>
    <property type="match status" value="1"/>
</dbReference>
<feature type="domain" description="Core-binding (CB)" evidence="7">
    <location>
        <begin position="22"/>
        <end position="107"/>
    </location>
</feature>
<keyword evidence="9" id="KW-1185">Reference proteome</keyword>
<evidence type="ECO:0000313" key="9">
    <source>
        <dbReference type="Proteomes" id="UP001597493"/>
    </source>
</evidence>
<evidence type="ECO:0000256" key="1">
    <source>
        <dbReference type="ARBA" id="ARBA00008857"/>
    </source>
</evidence>
<dbReference type="EMBL" id="JBHUMY010000016">
    <property type="protein sequence ID" value="MFD2661556.1"/>
    <property type="molecule type" value="Genomic_DNA"/>
</dbReference>
<dbReference type="Gene3D" id="1.10.150.130">
    <property type="match status" value="1"/>
</dbReference>
<dbReference type="Gene3D" id="1.10.443.10">
    <property type="entry name" value="Intergrase catalytic core"/>
    <property type="match status" value="1"/>
</dbReference>
<dbReference type="InterPro" id="IPR010998">
    <property type="entry name" value="Integrase_recombinase_N"/>
</dbReference>
<dbReference type="SUPFAM" id="SSF56349">
    <property type="entry name" value="DNA breaking-rejoining enzymes"/>
    <property type="match status" value="1"/>
</dbReference>
<evidence type="ECO:0000313" key="8">
    <source>
        <dbReference type="EMBL" id="MFD2661556.1"/>
    </source>
</evidence>
<dbReference type="Pfam" id="PF13495">
    <property type="entry name" value="Phage_int_SAM_4"/>
    <property type="match status" value="1"/>
</dbReference>
<dbReference type="InterPro" id="IPR044068">
    <property type="entry name" value="CB"/>
</dbReference>
<evidence type="ECO:0000259" key="7">
    <source>
        <dbReference type="PROSITE" id="PS51900"/>
    </source>
</evidence>
<protein>
    <submittedName>
        <fullName evidence="8">Tyrosine-type recombinase/integrase</fullName>
    </submittedName>
</protein>
<keyword evidence="2" id="KW-0229">DNA integration</keyword>
<organism evidence="8 9">
    <name type="scientific">Paenibacillus thailandensis</name>
    <dbReference type="NCBI Taxonomy" id="393250"/>
    <lineage>
        <taxon>Bacteria</taxon>
        <taxon>Bacillati</taxon>
        <taxon>Bacillota</taxon>
        <taxon>Bacilli</taxon>
        <taxon>Bacillales</taxon>
        <taxon>Paenibacillaceae</taxon>
        <taxon>Paenibacillus</taxon>
    </lineage>
</organism>
<proteinExistence type="inferred from homology"/>
<gene>
    <name evidence="8" type="ORF">ACFSW5_14985</name>
</gene>
<dbReference type="PROSITE" id="PS51898">
    <property type="entry name" value="TYR_RECOMBINASE"/>
    <property type="match status" value="1"/>
</dbReference>
<dbReference type="PROSITE" id="PS51900">
    <property type="entry name" value="CB"/>
    <property type="match status" value="1"/>
</dbReference>
<comment type="caution">
    <text evidence="8">The sequence shown here is derived from an EMBL/GenBank/DDBJ whole genome shotgun (WGS) entry which is preliminary data.</text>
</comment>
<dbReference type="Pfam" id="PF00589">
    <property type="entry name" value="Phage_integrase"/>
    <property type="match status" value="1"/>
</dbReference>
<evidence type="ECO:0000256" key="4">
    <source>
        <dbReference type="ARBA" id="ARBA00023172"/>
    </source>
</evidence>
<dbReference type="InterPro" id="IPR011010">
    <property type="entry name" value="DNA_brk_join_enz"/>
</dbReference>
<comment type="similarity">
    <text evidence="1">Belongs to the 'phage' integrase family.</text>
</comment>
<keyword evidence="4" id="KW-0233">DNA recombination</keyword>
<accession>A0ABW5QZS4</accession>
<evidence type="ECO:0000259" key="6">
    <source>
        <dbReference type="PROSITE" id="PS51898"/>
    </source>
</evidence>
<dbReference type="Proteomes" id="UP001597493">
    <property type="component" value="Unassembled WGS sequence"/>
</dbReference>
<keyword evidence="3 5" id="KW-0238">DNA-binding</keyword>
<evidence type="ECO:0000256" key="3">
    <source>
        <dbReference type="ARBA" id="ARBA00023125"/>
    </source>
</evidence>